<gene>
    <name evidence="6" type="ORF">ACJMK2_020087</name>
</gene>
<accession>A0ABD3TY97</accession>
<evidence type="ECO:0000256" key="4">
    <source>
        <dbReference type="PROSITE-ProRule" id="PRU01161"/>
    </source>
</evidence>
<feature type="short sequence motif" description="GXSXG" evidence="4">
    <location>
        <begin position="37"/>
        <end position="41"/>
    </location>
</feature>
<feature type="active site" description="Nucleophile" evidence="4">
    <location>
        <position position="39"/>
    </location>
</feature>
<evidence type="ECO:0000259" key="5">
    <source>
        <dbReference type="PROSITE" id="PS51635"/>
    </source>
</evidence>
<dbReference type="Pfam" id="PF01734">
    <property type="entry name" value="Patatin"/>
    <property type="match status" value="1"/>
</dbReference>
<evidence type="ECO:0000313" key="7">
    <source>
        <dbReference type="Proteomes" id="UP001634394"/>
    </source>
</evidence>
<feature type="short sequence motif" description="GXGXXG" evidence="4">
    <location>
        <begin position="7"/>
        <end position="12"/>
    </location>
</feature>
<dbReference type="EC" id="3.1.1.3" evidence="1"/>
<dbReference type="InterPro" id="IPR002641">
    <property type="entry name" value="PNPLA_dom"/>
</dbReference>
<name>A0ABD3TY97_SINWO</name>
<dbReference type="PANTHER" id="PTHR12406:SF41">
    <property type="entry name" value="BRUMMER, ISOFORM B-RELATED"/>
    <property type="match status" value="1"/>
</dbReference>
<evidence type="ECO:0000313" key="6">
    <source>
        <dbReference type="EMBL" id="KAL3842015.1"/>
    </source>
</evidence>
<keyword evidence="7" id="KW-1185">Reference proteome</keyword>
<dbReference type="PROSITE" id="PS51635">
    <property type="entry name" value="PNPLA"/>
    <property type="match status" value="1"/>
</dbReference>
<sequence>MNFSFSGCGFLGIYHVGVASCLKLNAPELLKDCHFSGASAGAILACCLISDCDLGESTKFVLRLATKARSHSLGPLHPSFDLVQIMEDALMEFLPANAYEIATGRLHISLTRVSDRKNVMVSEFSSNQELIQALMCSAFVPLYSGLVPPKFRGVRYIDGGLSDNIPILNNETITVSPFAGESDICPTDNSSNFIHVNLANTSMQCSMGNLYRLSRALFPPSPQILNDMCNHGFEDCSRYLHRNNFLTCKRHMSVRSFVMPIKLSEQDIEVVINNHRACAMDAESNEDCQECKNKVKRARLHKLPPSVVSAFQSACDSVNKGVTAYIHRHRSLRLISYCLVPWFLPLDIAYNFTLRFLKFLPSLPHNLHYCCREIIEVSRAVHTRIKQEDRHYTARFSCQLAITEVNFDNAQQPVSSLSGQNEPQPQPQPPLPVVRNFNIGFTVDFDTHVQDTAKSHHSEGKLDHIKISQIQLQSGISGQNTLVQTDPMHGFNVPCMQIFDTFDQCLRISNQMDSVLAYYYREENNRPCINFQEIFSLDNMELNIPSPENGLGSGTLNNISEISLDSLADAHPNLATELEELIENTLAISSDQAKEQ</sequence>
<reference evidence="6 7" key="1">
    <citation type="submission" date="2024-11" db="EMBL/GenBank/DDBJ databases">
        <title>Chromosome-level genome assembly of the freshwater bivalve Anodonta woodiana.</title>
        <authorList>
            <person name="Chen X."/>
        </authorList>
    </citation>
    <scope>NUCLEOTIDE SEQUENCE [LARGE SCALE GENOMIC DNA]</scope>
    <source>
        <strain evidence="6">MN2024</strain>
        <tissue evidence="6">Gills</tissue>
    </source>
</reference>
<dbReference type="InterPro" id="IPR016035">
    <property type="entry name" value="Acyl_Trfase/lysoPLipase"/>
</dbReference>
<dbReference type="FunFam" id="3.40.1090.10:FF:000003">
    <property type="entry name" value="Patatin-like phospholipase domain-containing protein 2"/>
    <property type="match status" value="1"/>
</dbReference>
<protein>
    <recommendedName>
        <fullName evidence="1">triacylglycerol lipase</fullName>
        <ecNumber evidence="1">3.1.1.3</ecNumber>
    </recommendedName>
</protein>
<dbReference type="SUPFAM" id="SSF52151">
    <property type="entry name" value="FabD/lysophospholipase-like"/>
    <property type="match status" value="1"/>
</dbReference>
<feature type="active site" description="Proton acceptor" evidence="4">
    <location>
        <position position="158"/>
    </location>
</feature>
<proteinExistence type="predicted"/>
<dbReference type="GO" id="GO:0004806">
    <property type="term" value="F:triacylglycerol lipase activity"/>
    <property type="evidence" value="ECO:0007669"/>
    <property type="project" value="UniProtKB-EC"/>
</dbReference>
<organism evidence="6 7">
    <name type="scientific">Sinanodonta woodiana</name>
    <name type="common">Chinese pond mussel</name>
    <name type="synonym">Anodonta woodiana</name>
    <dbReference type="NCBI Taxonomy" id="1069815"/>
    <lineage>
        <taxon>Eukaryota</taxon>
        <taxon>Metazoa</taxon>
        <taxon>Spiralia</taxon>
        <taxon>Lophotrochozoa</taxon>
        <taxon>Mollusca</taxon>
        <taxon>Bivalvia</taxon>
        <taxon>Autobranchia</taxon>
        <taxon>Heteroconchia</taxon>
        <taxon>Palaeoheterodonta</taxon>
        <taxon>Unionida</taxon>
        <taxon>Unionoidea</taxon>
        <taxon>Unionidae</taxon>
        <taxon>Unioninae</taxon>
        <taxon>Sinanodonta</taxon>
    </lineage>
</organism>
<dbReference type="InterPro" id="IPR033562">
    <property type="entry name" value="PLPL"/>
</dbReference>
<keyword evidence="2 4" id="KW-0378">Hydrolase</keyword>
<dbReference type="GO" id="GO:0016042">
    <property type="term" value="P:lipid catabolic process"/>
    <property type="evidence" value="ECO:0007669"/>
    <property type="project" value="UniProtKB-UniRule"/>
</dbReference>
<dbReference type="Proteomes" id="UP001634394">
    <property type="component" value="Unassembled WGS sequence"/>
</dbReference>
<evidence type="ECO:0000256" key="2">
    <source>
        <dbReference type="ARBA" id="ARBA00022801"/>
    </source>
</evidence>
<evidence type="ECO:0000256" key="1">
    <source>
        <dbReference type="ARBA" id="ARBA00013279"/>
    </source>
</evidence>
<keyword evidence="3 4" id="KW-0443">Lipid metabolism</keyword>
<dbReference type="AlphaFoldDB" id="A0ABD3TY97"/>
<keyword evidence="4" id="KW-0442">Lipid degradation</keyword>
<evidence type="ECO:0000256" key="3">
    <source>
        <dbReference type="ARBA" id="ARBA00023098"/>
    </source>
</evidence>
<feature type="short sequence motif" description="DGA/G" evidence="4">
    <location>
        <begin position="158"/>
        <end position="160"/>
    </location>
</feature>
<dbReference type="PANTHER" id="PTHR12406">
    <property type="entry name" value="CALCIUM-INDEPENDENT PHOSPHOLIPASE A2 IPLA2 -RELATED"/>
    <property type="match status" value="1"/>
</dbReference>
<dbReference type="Gene3D" id="3.40.1090.10">
    <property type="entry name" value="Cytosolic phospholipase A2 catalytic domain"/>
    <property type="match status" value="2"/>
</dbReference>
<feature type="domain" description="PNPLA" evidence="5">
    <location>
        <begin position="3"/>
        <end position="171"/>
    </location>
</feature>
<comment type="caution">
    <text evidence="6">The sequence shown here is derived from an EMBL/GenBank/DDBJ whole genome shotgun (WGS) entry which is preliminary data.</text>
</comment>
<dbReference type="EMBL" id="JBJQND010000017">
    <property type="protein sequence ID" value="KAL3842015.1"/>
    <property type="molecule type" value="Genomic_DNA"/>
</dbReference>